<dbReference type="EMBL" id="MT142484">
    <property type="protein sequence ID" value="QJA82302.1"/>
    <property type="molecule type" value="Genomic_DNA"/>
</dbReference>
<dbReference type="EMBL" id="MT141405">
    <property type="protein sequence ID" value="QJA60339.1"/>
    <property type="molecule type" value="Genomic_DNA"/>
</dbReference>
<evidence type="ECO:0000313" key="3">
    <source>
        <dbReference type="EMBL" id="QJA82302.1"/>
    </source>
</evidence>
<dbReference type="EMBL" id="MT145159">
    <property type="protein sequence ID" value="QJI04220.1"/>
    <property type="molecule type" value="Genomic_DNA"/>
</dbReference>
<organism evidence="1">
    <name type="scientific">viral metagenome</name>
    <dbReference type="NCBI Taxonomy" id="1070528"/>
    <lineage>
        <taxon>unclassified sequences</taxon>
        <taxon>metagenomes</taxon>
        <taxon>organismal metagenomes</taxon>
    </lineage>
</organism>
<name>A0A6H2A158_9ZZZZ</name>
<evidence type="ECO:0000313" key="1">
    <source>
        <dbReference type="EMBL" id="QJA53469.1"/>
    </source>
</evidence>
<sequence>MDDYQSAGIVLNGEFSPEFEIPNNTTPESICIAMESLRNLSDEAKHVISLIINTPQELQNMMRFEFELTRVKEFLRLKGWKIETIRSAIKEIKSL</sequence>
<proteinExistence type="predicted"/>
<gene>
    <name evidence="3" type="ORF">MM415A00428_0020</name>
    <name evidence="2" type="ORF">MM415B01127_0016</name>
    <name evidence="1" type="ORF">TM448A03580_0005</name>
    <name evidence="4" type="ORF">TM448B06771_0009</name>
</gene>
<dbReference type="EMBL" id="MT144424">
    <property type="protein sequence ID" value="QJA53469.1"/>
    <property type="molecule type" value="Genomic_DNA"/>
</dbReference>
<accession>A0A6H2A158</accession>
<protein>
    <submittedName>
        <fullName evidence="1">Uncharacterized protein</fullName>
    </submittedName>
</protein>
<reference evidence="1" key="1">
    <citation type="submission" date="2020-03" db="EMBL/GenBank/DDBJ databases">
        <title>The deep terrestrial virosphere.</title>
        <authorList>
            <person name="Holmfeldt K."/>
            <person name="Nilsson E."/>
            <person name="Simone D."/>
            <person name="Lopez-Fernandez M."/>
            <person name="Wu X."/>
            <person name="de Brujin I."/>
            <person name="Lundin D."/>
            <person name="Andersson A."/>
            <person name="Bertilsson S."/>
            <person name="Dopson M."/>
        </authorList>
    </citation>
    <scope>NUCLEOTIDE SEQUENCE</scope>
    <source>
        <strain evidence="3">MM415A00428</strain>
        <strain evidence="2">MM415B01127</strain>
        <strain evidence="1">TM448A03580</strain>
        <strain evidence="4">TM448B06771</strain>
    </source>
</reference>
<evidence type="ECO:0000313" key="4">
    <source>
        <dbReference type="EMBL" id="QJI04220.1"/>
    </source>
</evidence>
<evidence type="ECO:0000313" key="2">
    <source>
        <dbReference type="EMBL" id="QJA60339.1"/>
    </source>
</evidence>
<dbReference type="AlphaFoldDB" id="A0A6H2A158"/>